<keyword evidence="3 6" id="KW-0812">Transmembrane</keyword>
<keyword evidence="4 6" id="KW-1133">Transmembrane helix</keyword>
<dbReference type="PROSITE" id="PS50895">
    <property type="entry name" value="SURF1"/>
    <property type="match status" value="1"/>
</dbReference>
<keyword evidence="6" id="KW-1003">Cell membrane</keyword>
<evidence type="ECO:0000256" key="6">
    <source>
        <dbReference type="RuleBase" id="RU363076"/>
    </source>
</evidence>
<dbReference type="PANTHER" id="PTHR23427">
    <property type="entry name" value="SURFEIT LOCUS PROTEIN"/>
    <property type="match status" value="1"/>
</dbReference>
<evidence type="ECO:0000256" key="2">
    <source>
        <dbReference type="ARBA" id="ARBA00007165"/>
    </source>
</evidence>
<evidence type="ECO:0000313" key="8">
    <source>
        <dbReference type="Proteomes" id="UP001265259"/>
    </source>
</evidence>
<gene>
    <name evidence="7" type="ORF">RM543_06795</name>
</gene>
<dbReference type="Proteomes" id="UP001265259">
    <property type="component" value="Unassembled WGS sequence"/>
</dbReference>
<sequence length="223" mass="24410">MRYLAPILIGCLGAAVLFGLGVWQLQRLDEKLEILAEIEARIAADPVPLPAEPDPEADRFLPVMAEGQFGEEELDVLTSQPPEGAGYRVIAPFETGDGRRILVDRGFIAEEDKGAARPGGETVSLTGNLHWPDETDGFTPEPDEDRGIWFARDVAAMAAELGTEETFVILREPAGTGAPRPIPVGTQGIPNNHLGYAVQWFGLGIVWLGMTALWLWRIRRRTD</sequence>
<protein>
    <recommendedName>
        <fullName evidence="6">SURF1-like protein</fullName>
    </recommendedName>
</protein>
<organism evidence="7 8">
    <name type="scientific">Tropicimonas omnivorans</name>
    <dbReference type="NCBI Taxonomy" id="3075590"/>
    <lineage>
        <taxon>Bacteria</taxon>
        <taxon>Pseudomonadati</taxon>
        <taxon>Pseudomonadota</taxon>
        <taxon>Alphaproteobacteria</taxon>
        <taxon>Rhodobacterales</taxon>
        <taxon>Roseobacteraceae</taxon>
        <taxon>Tropicimonas</taxon>
    </lineage>
</organism>
<dbReference type="RefSeq" id="WP_311690139.1">
    <property type="nucleotide sequence ID" value="NZ_JAVRHL010000002.1"/>
</dbReference>
<dbReference type="EMBL" id="JAVRHL010000002">
    <property type="protein sequence ID" value="MDT0682385.1"/>
    <property type="molecule type" value="Genomic_DNA"/>
</dbReference>
<feature type="transmembrane region" description="Helical" evidence="6">
    <location>
        <begin position="197"/>
        <end position="216"/>
    </location>
</feature>
<accession>A0ABU3DF95</accession>
<keyword evidence="8" id="KW-1185">Reference proteome</keyword>
<comment type="caution">
    <text evidence="7">The sequence shown here is derived from an EMBL/GenBank/DDBJ whole genome shotgun (WGS) entry which is preliminary data.</text>
</comment>
<dbReference type="Pfam" id="PF02104">
    <property type="entry name" value="SURF1"/>
    <property type="match status" value="1"/>
</dbReference>
<proteinExistence type="inferred from homology"/>
<dbReference type="InterPro" id="IPR002994">
    <property type="entry name" value="Surf1/Shy1"/>
</dbReference>
<comment type="caution">
    <text evidence="6">Lacks conserved residue(s) required for the propagation of feature annotation.</text>
</comment>
<dbReference type="PANTHER" id="PTHR23427:SF2">
    <property type="entry name" value="SURFEIT LOCUS PROTEIN 1"/>
    <property type="match status" value="1"/>
</dbReference>
<evidence type="ECO:0000313" key="7">
    <source>
        <dbReference type="EMBL" id="MDT0682385.1"/>
    </source>
</evidence>
<name>A0ABU3DF95_9RHOB</name>
<evidence type="ECO:0000256" key="1">
    <source>
        <dbReference type="ARBA" id="ARBA00004370"/>
    </source>
</evidence>
<evidence type="ECO:0000256" key="4">
    <source>
        <dbReference type="ARBA" id="ARBA00022989"/>
    </source>
</evidence>
<comment type="subcellular location">
    <subcellularLocation>
        <location evidence="6">Cell membrane</location>
        <topology evidence="6">Multi-pass membrane protein</topology>
    </subcellularLocation>
    <subcellularLocation>
        <location evidence="1">Membrane</location>
    </subcellularLocation>
</comment>
<dbReference type="InterPro" id="IPR045214">
    <property type="entry name" value="Surf1/Surf4"/>
</dbReference>
<dbReference type="CDD" id="cd06662">
    <property type="entry name" value="SURF1"/>
    <property type="match status" value="1"/>
</dbReference>
<reference evidence="7 8" key="1">
    <citation type="submission" date="2023-09" db="EMBL/GenBank/DDBJ databases">
        <authorList>
            <person name="Rey-Velasco X."/>
        </authorList>
    </citation>
    <scope>NUCLEOTIDE SEQUENCE [LARGE SCALE GENOMIC DNA]</scope>
    <source>
        <strain evidence="7 8">F158</strain>
    </source>
</reference>
<comment type="similarity">
    <text evidence="2 6">Belongs to the SURF1 family.</text>
</comment>
<evidence type="ECO:0000256" key="5">
    <source>
        <dbReference type="ARBA" id="ARBA00023136"/>
    </source>
</evidence>
<evidence type="ECO:0000256" key="3">
    <source>
        <dbReference type="ARBA" id="ARBA00022692"/>
    </source>
</evidence>
<keyword evidence="5 6" id="KW-0472">Membrane</keyword>